<sequence>MFFTGTPPSRNNRYLRTSRDKSTQSPPQSPIVVPETPQPPRSSSVLNTLTKATYLIQPRTSVPKSPHLLSASCKIRQSAVSRSSGARTHLATKQTAAHVDNAARMMMVANGNANVLTHLAIASRRGNYDSLNYAPMDQNVPSQSKSTQPARIG</sequence>
<name>A0A448X9J2_9PLAT</name>
<evidence type="ECO:0000313" key="3">
    <source>
        <dbReference type="Proteomes" id="UP000784294"/>
    </source>
</evidence>
<feature type="compositionally biased region" description="Polar residues" evidence="1">
    <location>
        <begin position="1"/>
        <end position="15"/>
    </location>
</feature>
<gene>
    <name evidence="2" type="ORF">PXEA_LOCUS24997</name>
</gene>
<dbReference type="EMBL" id="CAAALY010123868">
    <property type="protein sequence ID" value="VEL31557.1"/>
    <property type="molecule type" value="Genomic_DNA"/>
</dbReference>
<dbReference type="AlphaFoldDB" id="A0A448X9J2"/>
<evidence type="ECO:0000256" key="1">
    <source>
        <dbReference type="SAM" id="MobiDB-lite"/>
    </source>
</evidence>
<keyword evidence="3" id="KW-1185">Reference proteome</keyword>
<feature type="region of interest" description="Disordered" evidence="1">
    <location>
        <begin position="1"/>
        <end position="43"/>
    </location>
</feature>
<feature type="non-terminal residue" evidence="2">
    <location>
        <position position="153"/>
    </location>
</feature>
<proteinExistence type="predicted"/>
<evidence type="ECO:0000313" key="2">
    <source>
        <dbReference type="EMBL" id="VEL31557.1"/>
    </source>
</evidence>
<dbReference type="Proteomes" id="UP000784294">
    <property type="component" value="Unassembled WGS sequence"/>
</dbReference>
<organism evidence="2 3">
    <name type="scientific">Protopolystoma xenopodis</name>
    <dbReference type="NCBI Taxonomy" id="117903"/>
    <lineage>
        <taxon>Eukaryota</taxon>
        <taxon>Metazoa</taxon>
        <taxon>Spiralia</taxon>
        <taxon>Lophotrochozoa</taxon>
        <taxon>Platyhelminthes</taxon>
        <taxon>Monogenea</taxon>
        <taxon>Polyopisthocotylea</taxon>
        <taxon>Polystomatidea</taxon>
        <taxon>Polystomatidae</taxon>
        <taxon>Protopolystoma</taxon>
    </lineage>
</organism>
<comment type="caution">
    <text evidence="2">The sequence shown here is derived from an EMBL/GenBank/DDBJ whole genome shotgun (WGS) entry which is preliminary data.</text>
</comment>
<reference evidence="2" key="1">
    <citation type="submission" date="2018-11" db="EMBL/GenBank/DDBJ databases">
        <authorList>
            <consortium name="Pathogen Informatics"/>
        </authorList>
    </citation>
    <scope>NUCLEOTIDE SEQUENCE</scope>
</reference>
<protein>
    <submittedName>
        <fullName evidence="2">Uncharacterized protein</fullName>
    </submittedName>
</protein>
<accession>A0A448X9J2</accession>